<evidence type="ECO:0000313" key="3">
    <source>
        <dbReference type="Proteomes" id="UP001432322"/>
    </source>
</evidence>
<name>A0AAV5WUA9_9BILA</name>
<comment type="caution">
    <text evidence="2">The sequence shown here is derived from an EMBL/GenBank/DDBJ whole genome shotgun (WGS) entry which is preliminary data.</text>
</comment>
<evidence type="ECO:0000256" key="1">
    <source>
        <dbReference type="SAM" id="Phobius"/>
    </source>
</evidence>
<protein>
    <submittedName>
        <fullName evidence="2">Uncharacterized protein</fullName>
    </submittedName>
</protein>
<proteinExistence type="predicted"/>
<feature type="non-terminal residue" evidence="2">
    <location>
        <position position="1"/>
    </location>
</feature>
<sequence>PGPQIIGVLSDVFRLDSDLDVDRFNSLQKALAINWLSILLSSFFVFLSVFSYPQDAMNVRGPPRAEKGECESLIGRRKSRTASVLETSLMGRRATLESITR</sequence>
<keyword evidence="1" id="KW-0472">Membrane</keyword>
<dbReference type="AlphaFoldDB" id="A0AAV5WUA9"/>
<keyword evidence="1" id="KW-1133">Transmembrane helix</keyword>
<reference evidence="2" key="1">
    <citation type="submission" date="2023-10" db="EMBL/GenBank/DDBJ databases">
        <title>Genome assembly of Pristionchus species.</title>
        <authorList>
            <person name="Yoshida K."/>
            <person name="Sommer R.J."/>
        </authorList>
    </citation>
    <scope>NUCLEOTIDE SEQUENCE</scope>
    <source>
        <strain evidence="2">RS5133</strain>
    </source>
</reference>
<keyword evidence="3" id="KW-1185">Reference proteome</keyword>
<keyword evidence="1" id="KW-0812">Transmembrane</keyword>
<feature type="transmembrane region" description="Helical" evidence="1">
    <location>
        <begin position="32"/>
        <end position="52"/>
    </location>
</feature>
<evidence type="ECO:0000313" key="2">
    <source>
        <dbReference type="EMBL" id="GMT34908.1"/>
    </source>
</evidence>
<dbReference type="Proteomes" id="UP001432322">
    <property type="component" value="Unassembled WGS sequence"/>
</dbReference>
<gene>
    <name evidence="2" type="ORF">PFISCL1PPCAC_26205</name>
</gene>
<organism evidence="2 3">
    <name type="scientific">Pristionchus fissidentatus</name>
    <dbReference type="NCBI Taxonomy" id="1538716"/>
    <lineage>
        <taxon>Eukaryota</taxon>
        <taxon>Metazoa</taxon>
        <taxon>Ecdysozoa</taxon>
        <taxon>Nematoda</taxon>
        <taxon>Chromadorea</taxon>
        <taxon>Rhabditida</taxon>
        <taxon>Rhabditina</taxon>
        <taxon>Diplogasteromorpha</taxon>
        <taxon>Diplogasteroidea</taxon>
        <taxon>Neodiplogasteridae</taxon>
        <taxon>Pristionchus</taxon>
    </lineage>
</organism>
<accession>A0AAV5WUA9</accession>
<dbReference type="EMBL" id="BTSY01000006">
    <property type="protein sequence ID" value="GMT34908.1"/>
    <property type="molecule type" value="Genomic_DNA"/>
</dbReference>